<evidence type="ECO:0000313" key="1">
    <source>
        <dbReference type="EMBL" id="KAK7116859.1"/>
    </source>
</evidence>
<dbReference type="AlphaFoldDB" id="A0AAN9C544"/>
<dbReference type="EMBL" id="JBAMIC010000001">
    <property type="protein sequence ID" value="KAK7116859.1"/>
    <property type="molecule type" value="Genomic_DNA"/>
</dbReference>
<sequence length="88" mass="10311">MDDPLKTCPICNEPCDVEFNTLGKKGCARIKDSSQRRQNRTVQPTVGQRVHIECRRDYTNDNNIEKDLKAYVLDDYTRKLLYQQLETC</sequence>
<organism evidence="1 2">
    <name type="scientific">Littorina saxatilis</name>
    <dbReference type="NCBI Taxonomy" id="31220"/>
    <lineage>
        <taxon>Eukaryota</taxon>
        <taxon>Metazoa</taxon>
        <taxon>Spiralia</taxon>
        <taxon>Lophotrochozoa</taxon>
        <taxon>Mollusca</taxon>
        <taxon>Gastropoda</taxon>
        <taxon>Caenogastropoda</taxon>
        <taxon>Littorinimorpha</taxon>
        <taxon>Littorinoidea</taxon>
        <taxon>Littorinidae</taxon>
        <taxon>Littorina</taxon>
    </lineage>
</organism>
<protein>
    <submittedName>
        <fullName evidence="1">Uncharacterized protein</fullName>
    </submittedName>
</protein>
<name>A0AAN9C544_9CAEN</name>
<gene>
    <name evidence="1" type="ORF">V1264_002466</name>
</gene>
<dbReference type="Proteomes" id="UP001374579">
    <property type="component" value="Unassembled WGS sequence"/>
</dbReference>
<evidence type="ECO:0000313" key="2">
    <source>
        <dbReference type="Proteomes" id="UP001374579"/>
    </source>
</evidence>
<accession>A0AAN9C544</accession>
<comment type="caution">
    <text evidence="1">The sequence shown here is derived from an EMBL/GenBank/DDBJ whole genome shotgun (WGS) entry which is preliminary data.</text>
</comment>
<reference evidence="1 2" key="1">
    <citation type="submission" date="2024-02" db="EMBL/GenBank/DDBJ databases">
        <title>Chromosome-scale genome assembly of the rough periwinkle Littorina saxatilis.</title>
        <authorList>
            <person name="De Jode A."/>
            <person name="Faria R."/>
            <person name="Formenti G."/>
            <person name="Sims Y."/>
            <person name="Smith T.P."/>
            <person name="Tracey A."/>
            <person name="Wood J.M.D."/>
            <person name="Zagrodzka Z.B."/>
            <person name="Johannesson K."/>
            <person name="Butlin R.K."/>
            <person name="Leder E.H."/>
        </authorList>
    </citation>
    <scope>NUCLEOTIDE SEQUENCE [LARGE SCALE GENOMIC DNA]</scope>
    <source>
        <strain evidence="1">Snail1</strain>
        <tissue evidence="1">Muscle</tissue>
    </source>
</reference>
<keyword evidence="2" id="KW-1185">Reference proteome</keyword>
<proteinExistence type="predicted"/>